<evidence type="ECO:0000313" key="1">
    <source>
        <dbReference type="EMBL" id="MBC5786930.1"/>
    </source>
</evidence>
<name>A0ABR7IP68_9CLOT</name>
<dbReference type="Proteomes" id="UP000649151">
    <property type="component" value="Unassembled WGS sequence"/>
</dbReference>
<proteinExistence type="predicted"/>
<keyword evidence="2" id="KW-1185">Reference proteome</keyword>
<accession>A0ABR7IP68</accession>
<reference evidence="1 2" key="1">
    <citation type="submission" date="2020-08" db="EMBL/GenBank/DDBJ databases">
        <title>Genome public.</title>
        <authorList>
            <person name="Liu C."/>
            <person name="Sun Q."/>
        </authorList>
    </citation>
    <scope>NUCLEOTIDE SEQUENCE [LARGE SCALE GENOMIC DNA]</scope>
    <source>
        <strain evidence="1 2">NSJ-27</strain>
    </source>
</reference>
<protein>
    <submittedName>
        <fullName evidence="1">Uncharacterized protein</fullName>
    </submittedName>
</protein>
<dbReference type="EMBL" id="JACOQK010000001">
    <property type="protein sequence ID" value="MBC5786930.1"/>
    <property type="molecule type" value="Genomic_DNA"/>
</dbReference>
<evidence type="ECO:0000313" key="2">
    <source>
        <dbReference type="Proteomes" id="UP000649151"/>
    </source>
</evidence>
<gene>
    <name evidence="1" type="ORF">H8Z77_02685</name>
</gene>
<organism evidence="1 2">
    <name type="scientific">Clostridium facile</name>
    <dbReference type="NCBI Taxonomy" id="2763035"/>
    <lineage>
        <taxon>Bacteria</taxon>
        <taxon>Bacillati</taxon>
        <taxon>Bacillota</taxon>
        <taxon>Clostridia</taxon>
        <taxon>Eubacteriales</taxon>
        <taxon>Clostridiaceae</taxon>
        <taxon>Clostridium</taxon>
    </lineage>
</organism>
<sequence length="204" mass="23389">MGCQWIADTVPTIKGIRDRKKKRKRILTVISIFRKGVFDMKKSLAVLLAGILCAGVVTGCSNVSMKGWETYDIEGQMTFQYDPSWKAYPDTEYGQMTFIIDEFSGGAMTFHLYEKRDNETVAETIQWFLDENKENDQAKKSWPKKIGGKTAVVLESTIENNHTYLVALNEDYWLNVTTMVEDGTGKRQLEQEMDQVLDSIRFTK</sequence>
<comment type="caution">
    <text evidence="1">The sequence shown here is derived from an EMBL/GenBank/DDBJ whole genome shotgun (WGS) entry which is preliminary data.</text>
</comment>
<dbReference type="RefSeq" id="WP_186996103.1">
    <property type="nucleotide sequence ID" value="NZ_JACOQK010000001.1"/>
</dbReference>